<dbReference type="Proteomes" id="UP000548582">
    <property type="component" value="Unassembled WGS sequence"/>
</dbReference>
<evidence type="ECO:0000313" key="2">
    <source>
        <dbReference type="Proteomes" id="UP000548582"/>
    </source>
</evidence>
<sequence>MIGLLFSRGANGIPPQGPVDFATLALPPSPNTCLLTPTTAPGAGHLHRDPFPVTVDELLAAIRATAAAQPRTYPLVDFPERHQAQWVARTRLMNYPDIIVAEAAPAGQGTGLWLYSRSLIGWSDLGVNRARVMAWLTEIEARLRRR</sequence>
<proteinExistence type="predicted"/>
<dbReference type="EMBL" id="JABBKX010000011">
    <property type="protein sequence ID" value="NMJ43992.1"/>
    <property type="molecule type" value="Genomic_DNA"/>
</dbReference>
<protein>
    <submittedName>
        <fullName evidence="1">DUF1499 domain-containing protein</fullName>
    </submittedName>
</protein>
<gene>
    <name evidence="1" type="ORF">GWK16_22280</name>
</gene>
<dbReference type="AlphaFoldDB" id="A0A848EJ75"/>
<dbReference type="Pfam" id="PF07386">
    <property type="entry name" value="DUF1499"/>
    <property type="match status" value="1"/>
</dbReference>
<reference evidence="1 2" key="1">
    <citation type="submission" date="2020-03" db="EMBL/GenBank/DDBJ databases">
        <authorList>
            <person name="Sun Q."/>
        </authorList>
    </citation>
    <scope>NUCLEOTIDE SEQUENCE [LARGE SCALE GENOMIC DNA]</scope>
    <source>
        <strain evidence="1 2">JC162</strain>
    </source>
</reference>
<evidence type="ECO:0000313" key="1">
    <source>
        <dbReference type="EMBL" id="NMJ43992.1"/>
    </source>
</evidence>
<accession>A0A848EJ75</accession>
<name>A0A848EJ75_9PROT</name>
<dbReference type="RefSeq" id="WP_170056187.1">
    <property type="nucleotide sequence ID" value="NZ_JABBKX010000011.1"/>
</dbReference>
<dbReference type="InterPro" id="IPR010865">
    <property type="entry name" value="DUF1499"/>
</dbReference>
<organism evidence="1 2">
    <name type="scientific">Neoroseomonas marina</name>
    <dbReference type="NCBI Taxonomy" id="1232220"/>
    <lineage>
        <taxon>Bacteria</taxon>
        <taxon>Pseudomonadati</taxon>
        <taxon>Pseudomonadota</taxon>
        <taxon>Alphaproteobacteria</taxon>
        <taxon>Acetobacterales</taxon>
        <taxon>Acetobacteraceae</taxon>
        <taxon>Neoroseomonas</taxon>
    </lineage>
</organism>
<keyword evidence="2" id="KW-1185">Reference proteome</keyword>
<comment type="caution">
    <text evidence="1">The sequence shown here is derived from an EMBL/GenBank/DDBJ whole genome shotgun (WGS) entry which is preliminary data.</text>
</comment>